<dbReference type="Proteomes" id="UP000316726">
    <property type="component" value="Chromosome 4"/>
</dbReference>
<dbReference type="PANTHER" id="PTHR43446">
    <property type="entry name" value="MEMBRANE PROTEIN-RELATED"/>
    <property type="match status" value="1"/>
</dbReference>
<accession>A0A5B8MJC8</accession>
<feature type="domain" description="Band 7" evidence="1">
    <location>
        <begin position="94"/>
        <end position="259"/>
    </location>
</feature>
<proteinExistence type="predicted"/>
<dbReference type="Pfam" id="PF01145">
    <property type="entry name" value="Band_7"/>
    <property type="match status" value="1"/>
</dbReference>
<dbReference type="STRING" id="1764295.A0A5B8MJC8"/>
<keyword evidence="3" id="KW-1185">Reference proteome</keyword>
<evidence type="ECO:0000313" key="2">
    <source>
        <dbReference type="EMBL" id="QDZ20381.1"/>
    </source>
</evidence>
<dbReference type="InterPro" id="IPR036013">
    <property type="entry name" value="Band_7/SPFH_dom_sf"/>
</dbReference>
<reference evidence="2 3" key="1">
    <citation type="submission" date="2018-07" db="EMBL/GenBank/DDBJ databases">
        <title>The complete nuclear genome of the prasinophyte Chloropicon primus (CCMP1205).</title>
        <authorList>
            <person name="Pombert J.-F."/>
            <person name="Otis C."/>
            <person name="Turmel M."/>
            <person name="Lemieux C."/>
        </authorList>
    </citation>
    <scope>NUCLEOTIDE SEQUENCE [LARGE SCALE GENOMIC DNA]</scope>
    <source>
        <strain evidence="2 3">CCMP1205</strain>
    </source>
</reference>
<dbReference type="PANTHER" id="PTHR43446:SF1">
    <property type="entry name" value="BAND 7 DOMAIN-CONTAINING PROTEIN"/>
    <property type="match status" value="1"/>
</dbReference>
<evidence type="ECO:0000313" key="3">
    <source>
        <dbReference type="Proteomes" id="UP000316726"/>
    </source>
</evidence>
<dbReference type="Gene3D" id="3.30.479.30">
    <property type="entry name" value="Band 7 domain"/>
    <property type="match status" value="1"/>
</dbReference>
<dbReference type="AlphaFoldDB" id="A0A5B8MJC8"/>
<name>A0A5B8MJC8_9CHLO</name>
<sequence>MSLPEKRRRLLSLKNTDYEQIDQIDFDTEKSGRGNERCVGEEAGGFVDDDDDDDVNDFGMEEDSADNCLSSLKLLCPGALSCCLSIIFAPTWLFSVRMNRHNEAKLALNWGQYVTVKNTSGLFLVNPFGVQLKSVSLKERAMELRDEKLVDLKGNPVVCSGCIFWRVSSVKASTLNVEDVSVYVKTCALATLKQVVAKYPYSPDFEGQPSLQTEGEALGRELKLDLQKRLAHAGVKVLAFNMTDLSYAPEIAKAMLVKQQAEAMIRARQIIVKGAVDMSEEALNQLHEKKICQLSDADRTRILSQMLSIFCADSKGNPTTTIQASSGALPDHRQPKLGR</sequence>
<organism evidence="2 3">
    <name type="scientific">Chloropicon primus</name>
    <dbReference type="NCBI Taxonomy" id="1764295"/>
    <lineage>
        <taxon>Eukaryota</taxon>
        <taxon>Viridiplantae</taxon>
        <taxon>Chlorophyta</taxon>
        <taxon>Chloropicophyceae</taxon>
        <taxon>Chloropicales</taxon>
        <taxon>Chloropicaceae</taxon>
        <taxon>Chloropicon</taxon>
    </lineage>
</organism>
<dbReference type="SMART" id="SM00244">
    <property type="entry name" value="PHB"/>
    <property type="match status" value="1"/>
</dbReference>
<dbReference type="SUPFAM" id="SSF117892">
    <property type="entry name" value="Band 7/SPFH domain"/>
    <property type="match status" value="1"/>
</dbReference>
<dbReference type="OrthoDB" id="2105077at2759"/>
<evidence type="ECO:0000259" key="1">
    <source>
        <dbReference type="SMART" id="SM00244"/>
    </source>
</evidence>
<dbReference type="EMBL" id="CP031037">
    <property type="protein sequence ID" value="QDZ20381.1"/>
    <property type="molecule type" value="Genomic_DNA"/>
</dbReference>
<dbReference type="InterPro" id="IPR001107">
    <property type="entry name" value="Band_7"/>
</dbReference>
<protein>
    <recommendedName>
        <fullName evidence="1">Band 7 domain-containing protein</fullName>
    </recommendedName>
</protein>
<gene>
    <name evidence="2" type="ORF">A3770_04p28990</name>
</gene>